<evidence type="ECO:0000313" key="3">
    <source>
        <dbReference type="EMBL" id="MEP0865462.1"/>
    </source>
</evidence>
<evidence type="ECO:0000256" key="2">
    <source>
        <dbReference type="SAM" id="Phobius"/>
    </source>
</evidence>
<dbReference type="EMBL" id="JAMPKK010000027">
    <property type="protein sequence ID" value="MEP0865462.1"/>
    <property type="molecule type" value="Genomic_DNA"/>
</dbReference>
<dbReference type="RefSeq" id="WP_190418681.1">
    <property type="nucleotide sequence ID" value="NZ_JAMPKK010000027.1"/>
</dbReference>
<dbReference type="PANTHER" id="PTHR39085:SF1">
    <property type="entry name" value="SLL0924 PROTEIN"/>
    <property type="match status" value="1"/>
</dbReference>
<feature type="transmembrane region" description="Helical" evidence="2">
    <location>
        <begin position="93"/>
        <end position="117"/>
    </location>
</feature>
<organism evidence="3 4">
    <name type="scientific">Funiculus sociatus GB2-A5</name>
    <dbReference type="NCBI Taxonomy" id="2933946"/>
    <lineage>
        <taxon>Bacteria</taxon>
        <taxon>Bacillati</taxon>
        <taxon>Cyanobacteriota</taxon>
        <taxon>Cyanophyceae</taxon>
        <taxon>Coleofasciculales</taxon>
        <taxon>Coleofasciculaceae</taxon>
        <taxon>Funiculus</taxon>
    </lineage>
</organism>
<name>A0ABV0JS30_9CYAN</name>
<keyword evidence="2" id="KW-1133">Transmembrane helix</keyword>
<dbReference type="PANTHER" id="PTHR39085">
    <property type="entry name" value="SLL0924 PROTEIN"/>
    <property type="match status" value="1"/>
</dbReference>
<dbReference type="InterPro" id="IPR019250">
    <property type="entry name" value="DUF2227_metal-bd"/>
</dbReference>
<reference evidence="3 4" key="1">
    <citation type="submission" date="2022-04" db="EMBL/GenBank/DDBJ databases">
        <title>Positive selection, recombination, and allopatry shape intraspecific diversity of widespread and dominant cyanobacteria.</title>
        <authorList>
            <person name="Wei J."/>
            <person name="Shu W."/>
            <person name="Hu C."/>
        </authorList>
    </citation>
    <scope>NUCLEOTIDE SEQUENCE [LARGE SCALE GENOMIC DNA]</scope>
    <source>
        <strain evidence="3 4">GB2-A5</strain>
    </source>
</reference>
<sequence length="197" mass="22394">MPSGATHDRITLWCLPMVAGATLGLTRSSNLTLIVSGGFLFSGLMFGPDLDLNSRPYKRWGWLRWIWIPYQKSLRHRSVFSHGLIIGTTLRSLYLFFWLFLLALLIAAIVQLVWGRAWNWQVVADVVLQSSQYPSEWMALFAGLELGAMSHSFSDWGGSAYKRLQKGGVGALMPKRVKRKPRGKKRTAKTQRTRKVR</sequence>
<feature type="transmembrane region" description="Helical" evidence="2">
    <location>
        <begin position="31"/>
        <end position="50"/>
    </location>
</feature>
<evidence type="ECO:0000313" key="4">
    <source>
        <dbReference type="Proteomes" id="UP001442494"/>
    </source>
</evidence>
<gene>
    <name evidence="3" type="ORF">NDI37_13405</name>
</gene>
<keyword evidence="2" id="KW-0812">Transmembrane</keyword>
<keyword evidence="4" id="KW-1185">Reference proteome</keyword>
<comment type="caution">
    <text evidence="3">The sequence shown here is derived from an EMBL/GenBank/DDBJ whole genome shotgun (WGS) entry which is preliminary data.</text>
</comment>
<proteinExistence type="predicted"/>
<keyword evidence="2" id="KW-0472">Membrane</keyword>
<accession>A0ABV0JS30</accession>
<evidence type="ECO:0000256" key="1">
    <source>
        <dbReference type="SAM" id="MobiDB-lite"/>
    </source>
</evidence>
<feature type="region of interest" description="Disordered" evidence="1">
    <location>
        <begin position="175"/>
        <end position="197"/>
    </location>
</feature>
<dbReference type="Proteomes" id="UP001442494">
    <property type="component" value="Unassembled WGS sequence"/>
</dbReference>
<dbReference type="Pfam" id="PF09988">
    <property type="entry name" value="DUF2227"/>
    <property type="match status" value="1"/>
</dbReference>
<protein>
    <submittedName>
        <fullName evidence="3">Metal-binding protein</fullName>
    </submittedName>
</protein>